<reference evidence="3" key="1">
    <citation type="journal article" date="2021" name="Microbiol. Resour. Announc.">
        <title>LGAAP: Leishmaniinae Genome Assembly and Annotation Pipeline.</title>
        <authorList>
            <person name="Almutairi H."/>
            <person name="Urbaniak M.D."/>
            <person name="Bates M.D."/>
            <person name="Jariyapan N."/>
            <person name="Kwakye-Nuako G."/>
            <person name="Thomaz-Soccol V."/>
            <person name="Al-Salem W.S."/>
            <person name="Dillon R.J."/>
            <person name="Bates P.A."/>
            <person name="Gatherer D."/>
        </authorList>
    </citation>
    <scope>NUCLEOTIDE SEQUENCE [LARGE SCALE GENOMIC DNA]</scope>
</reference>
<evidence type="ECO:0000313" key="2">
    <source>
        <dbReference type="EMBL" id="KAG5488299.1"/>
    </source>
</evidence>
<feature type="compositionally biased region" description="Polar residues" evidence="1">
    <location>
        <begin position="432"/>
        <end position="444"/>
    </location>
</feature>
<evidence type="ECO:0000256" key="1">
    <source>
        <dbReference type="SAM" id="MobiDB-lite"/>
    </source>
</evidence>
<feature type="region of interest" description="Disordered" evidence="1">
    <location>
        <begin position="327"/>
        <end position="403"/>
    </location>
</feature>
<feature type="region of interest" description="Disordered" evidence="1">
    <location>
        <begin position="1"/>
        <end position="130"/>
    </location>
</feature>
<name>A0A836KV54_9TRYP</name>
<dbReference type="GeneID" id="92364179"/>
<reference evidence="3" key="2">
    <citation type="journal article" date="2021" name="Sci. Data">
        <title>Chromosome-scale genome sequencing, assembly and annotation of six genomes from subfamily Leishmaniinae.</title>
        <authorList>
            <person name="Almutairi H."/>
            <person name="Urbaniak M.D."/>
            <person name="Bates M.D."/>
            <person name="Jariyapan N."/>
            <person name="Kwakye-Nuako G."/>
            <person name="Thomaz Soccol V."/>
            <person name="Al-Salem W.S."/>
            <person name="Dillon R.J."/>
            <person name="Bates P.A."/>
            <person name="Gatherer D."/>
        </authorList>
    </citation>
    <scope>NUCLEOTIDE SEQUENCE [LARGE SCALE GENOMIC DNA]</scope>
</reference>
<comment type="caution">
    <text evidence="2">The sequence shown here is derived from an EMBL/GenBank/DDBJ whole genome shotgun (WGS) entry which is preliminary data.</text>
</comment>
<feature type="compositionally biased region" description="Low complexity" evidence="1">
    <location>
        <begin position="34"/>
        <end position="56"/>
    </location>
</feature>
<dbReference type="RefSeq" id="XP_067066346.1">
    <property type="nucleotide sequence ID" value="XM_067210245.1"/>
</dbReference>
<dbReference type="Proteomes" id="UP000674143">
    <property type="component" value="Unassembled WGS sequence"/>
</dbReference>
<dbReference type="EMBL" id="JAFHLR010000001">
    <property type="protein sequence ID" value="KAG5488299.1"/>
    <property type="molecule type" value="Genomic_DNA"/>
</dbReference>
<feature type="region of interest" description="Disordered" evidence="1">
    <location>
        <begin position="145"/>
        <end position="193"/>
    </location>
</feature>
<feature type="compositionally biased region" description="Polar residues" evidence="1">
    <location>
        <begin position="333"/>
        <end position="342"/>
    </location>
</feature>
<dbReference type="KEGG" id="loi:92364179"/>
<feature type="compositionally biased region" description="Low complexity" evidence="1">
    <location>
        <begin position="73"/>
        <end position="89"/>
    </location>
</feature>
<feature type="region of interest" description="Disordered" evidence="1">
    <location>
        <begin position="431"/>
        <end position="454"/>
    </location>
</feature>
<feature type="compositionally biased region" description="Polar residues" evidence="1">
    <location>
        <begin position="57"/>
        <end position="68"/>
    </location>
</feature>
<accession>A0A836KV54</accession>
<feature type="region of interest" description="Disordered" evidence="1">
    <location>
        <begin position="275"/>
        <end position="296"/>
    </location>
</feature>
<gene>
    <name evidence="2" type="ORF">LSCM4_08377</name>
</gene>
<sequence>MSSRHITESSSPPRSAARKPAMFIAESATPSRMGAATAVAASSTGSTPSSASSGSSRTMHQLPQANAQGGSGAPAAPAVSTSGSASSVGDARRSSSKNAALDGATAHRSSHHRVARDSCADTEGSGSAAGTITTATAATASISARHVTPAAAGSPSSDQAVHQQQQQQQQRGMISSTATPPTSSRASHHSDEDVARVRAALAEAGYPNHSWGDIERVFAQLSVNHNDGAGNAAAEHRETAPTPPAAHLSRRVLPEGMAEEEHREVYYQHNHSAVTTSPTVSPLQQRQQGGCPTESSTLLHYLDPSLRLQRYIQLRERELEELCLRPSLGATRPPQQQPSSTVPAAHARGTALSHGHDDAPSASRVKATTVRGATGQRAGKQQPRRRGGGGAVGASAAAPRDPQVRVTAAHYRRAANIVFDATGDQRFRFFPTTRTPQGTGTLLTSMPVPRTSPSSASTTALTGVAAARSGVPVSSLGSYHNYYQCPRPNSCGTVGGQVSYLDPEGRTLRRKADPVKRGEQMRLLWAKDSFLSQRGRPREAWRTRQITMAYAQDADGGAMHDG</sequence>
<organism evidence="2 3">
    <name type="scientific">Leishmania orientalis</name>
    <dbReference type="NCBI Taxonomy" id="2249476"/>
    <lineage>
        <taxon>Eukaryota</taxon>
        <taxon>Discoba</taxon>
        <taxon>Euglenozoa</taxon>
        <taxon>Kinetoplastea</taxon>
        <taxon>Metakinetoplastina</taxon>
        <taxon>Trypanosomatida</taxon>
        <taxon>Trypanosomatidae</taxon>
        <taxon>Leishmaniinae</taxon>
        <taxon>Leishmania</taxon>
    </lineage>
</organism>
<feature type="compositionally biased region" description="Low complexity" evidence="1">
    <location>
        <begin position="163"/>
        <end position="185"/>
    </location>
</feature>
<evidence type="ECO:0000313" key="3">
    <source>
        <dbReference type="Proteomes" id="UP000674143"/>
    </source>
</evidence>
<dbReference type="AlphaFoldDB" id="A0A836KV54"/>
<keyword evidence="3" id="KW-1185">Reference proteome</keyword>
<protein>
    <submittedName>
        <fullName evidence="2">Uncharacterized protein</fullName>
    </submittedName>
</protein>
<proteinExistence type="predicted"/>